<dbReference type="InterPro" id="IPR023997">
    <property type="entry name" value="TonB-dep_OMP_SusC/RagA_CS"/>
</dbReference>
<comment type="caution">
    <text evidence="13">The sequence shown here is derived from an EMBL/GenBank/DDBJ whole genome shotgun (WGS) entry which is preliminary data.</text>
</comment>
<keyword evidence="3 8" id="KW-1134">Transmembrane beta strand</keyword>
<reference evidence="14" key="1">
    <citation type="journal article" date="2019" name="Int. J. Syst. Evol. Microbiol.">
        <title>The Global Catalogue of Microorganisms (GCM) 10K type strain sequencing project: providing services to taxonomists for standard genome sequencing and annotation.</title>
        <authorList>
            <consortium name="The Broad Institute Genomics Platform"/>
            <consortium name="The Broad Institute Genome Sequencing Center for Infectious Disease"/>
            <person name="Wu L."/>
            <person name="Ma J."/>
        </authorList>
    </citation>
    <scope>NUCLEOTIDE SEQUENCE [LARGE SCALE GENOMIC DNA]</scope>
    <source>
        <strain evidence="14">KCTC 42398</strain>
    </source>
</reference>
<evidence type="ECO:0000256" key="4">
    <source>
        <dbReference type="ARBA" id="ARBA00022692"/>
    </source>
</evidence>
<dbReference type="InterPro" id="IPR023996">
    <property type="entry name" value="TonB-dep_OMP_SusC/RagA"/>
</dbReference>
<feature type="domain" description="TonB-dependent receptor-like beta-barrel" evidence="11">
    <location>
        <begin position="432"/>
        <end position="970"/>
    </location>
</feature>
<comment type="similarity">
    <text evidence="8 9">Belongs to the TonB-dependent receptor family.</text>
</comment>
<evidence type="ECO:0000256" key="2">
    <source>
        <dbReference type="ARBA" id="ARBA00022448"/>
    </source>
</evidence>
<evidence type="ECO:0000256" key="6">
    <source>
        <dbReference type="ARBA" id="ARBA00023136"/>
    </source>
</evidence>
<dbReference type="RefSeq" id="WP_380288875.1">
    <property type="nucleotide sequence ID" value="NZ_JBHULY010000005.1"/>
</dbReference>
<dbReference type="SUPFAM" id="SSF56935">
    <property type="entry name" value="Porins"/>
    <property type="match status" value="1"/>
</dbReference>
<dbReference type="InterPro" id="IPR000531">
    <property type="entry name" value="Beta-barrel_TonB"/>
</dbReference>
<sequence>MKQIALIAISILCFGFTITAQNTVEGTIKDDQGQPLPGVNILEKNTTNGFVSDFDGNYTMSVGDNAILVFSYVGFKTQEVAVNNRSRINVTLETDNAQLDEVVVIGYGAVKRDNIATSMASVKGEDIATQVASNPAEALQGRAAGVQVLSSGGNPGASPQILIRGITTFNGTTNPLIVIDGVLQPDGTSLNAINAQDIQSMDILKDAAASAIYGSRASNGVILITTKRGKAGKTVVNFDFNYGVQNWDKIDLANADEYIQVLNSRYQNDGLAGDNPLLSAYDGVTDTDWWEEVVEDYAPVINANVRASGGSEGLKYAASVSFFDQQSNFSKGWYQRVTGRFNVDFKISDRVTLKQDLSPRVERWENTPGLLNSVLRIDPLTPVFIPQSERVGLRNNEFSIHSLPINLVGHPINAAVRHFDESKFFAMFSNTQLNVKITPSLTFNSQASVNWTSNTREQFEPEYFLGPNRQLEINNYTERKTTSFDYVINNTITFDKTILDKHYFNVMGGILWDSTNRDWIEGFADGLPSNTKPELRELRAAQGETVRVDSDKIVQNLWSGIFRVIYSFDNRFTLNSSVRVDQSSRFPKNNRTAIFPSASLAWDVDSENWFKSETINNLRFKVGVGEVGNQVIPATGRFFSIGSDSYVLGGQRVLSNFLSQFGNEDLKWETVRDKNIGVELGLFNNTITFSAEYYEKTSVDLLFPVELPNYTGVPGNVWQNVGSFESKGIDIALGYNKTWNDFTLGLNLTLSTNETKAVELAPGNEVLLGLRREALGNQYGKQTVLGDPVGLFKGYQTDGIFQNQTELNAHTSEDGTIIQPNAQVGDLRFVDQDGDGRLTVDGDYVTTGNPFPDFFGGFNINMGYKRFDLSMQWYGTYGNDVYNAGLEYNRAGTQNLNVLAGTINEVWMPSNTGARFPRLTDQDPNGNYKSPSDLFIEDGSYLRLRNIQLGYNFNLKGFQKCRLYVSGQNLITITDYSGFDPEVSGQATGDNNIINQFGVDFGRSPVAKMYLLGLNLTL</sequence>
<organism evidence="13 14">
    <name type="scientific">Hyunsoonleella rubra</name>
    <dbReference type="NCBI Taxonomy" id="1737062"/>
    <lineage>
        <taxon>Bacteria</taxon>
        <taxon>Pseudomonadati</taxon>
        <taxon>Bacteroidota</taxon>
        <taxon>Flavobacteriia</taxon>
        <taxon>Flavobacteriales</taxon>
        <taxon>Flavobacteriaceae</taxon>
    </lineage>
</organism>
<feature type="chain" id="PRO_5046480330" evidence="10">
    <location>
        <begin position="21"/>
        <end position="1018"/>
    </location>
</feature>
<gene>
    <name evidence="13" type="ORF">ACFSR8_02990</name>
</gene>
<accession>A0ABW5T7H5</accession>
<evidence type="ECO:0000256" key="9">
    <source>
        <dbReference type="RuleBase" id="RU003357"/>
    </source>
</evidence>
<proteinExistence type="inferred from homology"/>
<dbReference type="InterPro" id="IPR037066">
    <property type="entry name" value="Plug_dom_sf"/>
</dbReference>
<dbReference type="InterPro" id="IPR039426">
    <property type="entry name" value="TonB-dep_rcpt-like"/>
</dbReference>
<dbReference type="SUPFAM" id="SSF49464">
    <property type="entry name" value="Carboxypeptidase regulatory domain-like"/>
    <property type="match status" value="1"/>
</dbReference>
<evidence type="ECO:0000256" key="3">
    <source>
        <dbReference type="ARBA" id="ARBA00022452"/>
    </source>
</evidence>
<keyword evidence="2 8" id="KW-0813">Transport</keyword>
<dbReference type="Proteomes" id="UP001597476">
    <property type="component" value="Unassembled WGS sequence"/>
</dbReference>
<dbReference type="Pfam" id="PF13715">
    <property type="entry name" value="CarbopepD_reg_2"/>
    <property type="match status" value="1"/>
</dbReference>
<keyword evidence="5 9" id="KW-0798">TonB box</keyword>
<dbReference type="Gene3D" id="2.170.130.10">
    <property type="entry name" value="TonB-dependent receptor, plug domain"/>
    <property type="match status" value="1"/>
</dbReference>
<feature type="domain" description="TonB-dependent receptor plug" evidence="12">
    <location>
        <begin position="114"/>
        <end position="221"/>
    </location>
</feature>
<dbReference type="Gene3D" id="2.60.40.1120">
    <property type="entry name" value="Carboxypeptidase-like, regulatory domain"/>
    <property type="match status" value="1"/>
</dbReference>
<evidence type="ECO:0000259" key="12">
    <source>
        <dbReference type="Pfam" id="PF07715"/>
    </source>
</evidence>
<keyword evidence="4 8" id="KW-0812">Transmembrane</keyword>
<dbReference type="Pfam" id="PF07715">
    <property type="entry name" value="Plug"/>
    <property type="match status" value="1"/>
</dbReference>
<evidence type="ECO:0000259" key="11">
    <source>
        <dbReference type="Pfam" id="PF00593"/>
    </source>
</evidence>
<evidence type="ECO:0000313" key="13">
    <source>
        <dbReference type="EMBL" id="MFD2725164.1"/>
    </source>
</evidence>
<keyword evidence="14" id="KW-1185">Reference proteome</keyword>
<dbReference type="InterPro" id="IPR012910">
    <property type="entry name" value="Plug_dom"/>
</dbReference>
<keyword evidence="7 8" id="KW-0998">Cell outer membrane</keyword>
<keyword evidence="6 8" id="KW-0472">Membrane</keyword>
<dbReference type="Pfam" id="PF00593">
    <property type="entry name" value="TonB_dep_Rec_b-barrel"/>
    <property type="match status" value="1"/>
</dbReference>
<comment type="subcellular location">
    <subcellularLocation>
        <location evidence="1 8">Cell outer membrane</location>
        <topology evidence="1 8">Multi-pass membrane protein</topology>
    </subcellularLocation>
</comment>
<feature type="signal peptide" evidence="10">
    <location>
        <begin position="1"/>
        <end position="20"/>
    </location>
</feature>
<evidence type="ECO:0000256" key="8">
    <source>
        <dbReference type="PROSITE-ProRule" id="PRU01360"/>
    </source>
</evidence>
<evidence type="ECO:0000313" key="14">
    <source>
        <dbReference type="Proteomes" id="UP001597476"/>
    </source>
</evidence>
<dbReference type="Gene3D" id="2.40.170.20">
    <property type="entry name" value="TonB-dependent receptor, beta-barrel domain"/>
    <property type="match status" value="1"/>
</dbReference>
<dbReference type="NCBIfam" id="TIGR04057">
    <property type="entry name" value="SusC_RagA_signa"/>
    <property type="match status" value="1"/>
</dbReference>
<evidence type="ECO:0000256" key="5">
    <source>
        <dbReference type="ARBA" id="ARBA00023077"/>
    </source>
</evidence>
<dbReference type="NCBIfam" id="TIGR04056">
    <property type="entry name" value="OMP_RagA_SusC"/>
    <property type="match status" value="1"/>
</dbReference>
<protein>
    <submittedName>
        <fullName evidence="13">SusC/RagA family TonB-linked outer membrane protein</fullName>
    </submittedName>
</protein>
<evidence type="ECO:0000256" key="1">
    <source>
        <dbReference type="ARBA" id="ARBA00004571"/>
    </source>
</evidence>
<dbReference type="InterPro" id="IPR036942">
    <property type="entry name" value="Beta-barrel_TonB_sf"/>
</dbReference>
<name>A0ABW5T7H5_9FLAO</name>
<evidence type="ECO:0000256" key="10">
    <source>
        <dbReference type="SAM" id="SignalP"/>
    </source>
</evidence>
<dbReference type="PROSITE" id="PS52016">
    <property type="entry name" value="TONB_DEPENDENT_REC_3"/>
    <property type="match status" value="1"/>
</dbReference>
<evidence type="ECO:0000256" key="7">
    <source>
        <dbReference type="ARBA" id="ARBA00023237"/>
    </source>
</evidence>
<keyword evidence="10" id="KW-0732">Signal</keyword>
<dbReference type="InterPro" id="IPR008969">
    <property type="entry name" value="CarboxyPept-like_regulatory"/>
</dbReference>
<dbReference type="EMBL" id="JBHULY010000005">
    <property type="protein sequence ID" value="MFD2725164.1"/>
    <property type="molecule type" value="Genomic_DNA"/>
</dbReference>